<dbReference type="GO" id="GO:0016787">
    <property type="term" value="F:hydrolase activity"/>
    <property type="evidence" value="ECO:0007669"/>
    <property type="project" value="UniProtKB-KW"/>
</dbReference>
<reference evidence="1" key="1">
    <citation type="submission" date="2022-03" db="EMBL/GenBank/DDBJ databases">
        <title>Identification of a novel bacterium isolated from mangrove sediments.</title>
        <authorList>
            <person name="Pan X."/>
        </authorList>
    </citation>
    <scope>NUCLEOTIDE SEQUENCE</scope>
    <source>
        <strain evidence="1">B1949</strain>
    </source>
</reference>
<sequence length="214" mass="23943">MKPLLITDCDEVLLYMIGHFKTWLAEAHGVVFDLDRSDFYQAMRREGSGEALTMEQSWALLGAFFDSEMHRQTPVEGAVAAIGAIREHADVVVLTNLMDHRRDARAEQLRGFGLDLRVFTNQGPKGPALKAILDEYAPSRALFIDDLAQHHDSVATVAPAVTRLHLCAEPRLATIIPCAHEAGHAHARIDTWQQALPWLLDRLTGEQEDKTRDE</sequence>
<evidence type="ECO:0000313" key="2">
    <source>
        <dbReference type="Proteomes" id="UP001162881"/>
    </source>
</evidence>
<dbReference type="EMBL" id="JALHLF010000084">
    <property type="protein sequence ID" value="MCJ2184214.1"/>
    <property type="molecule type" value="Genomic_DNA"/>
</dbReference>
<dbReference type="Proteomes" id="UP001162881">
    <property type="component" value="Unassembled WGS sequence"/>
</dbReference>
<gene>
    <name evidence="1" type="ORF">MTR62_16160</name>
</gene>
<dbReference type="RefSeq" id="WP_244022825.1">
    <property type="nucleotide sequence ID" value="NZ_JALHLF010000084.1"/>
</dbReference>
<keyword evidence="1" id="KW-0378">Hydrolase</keyword>
<name>A0ABT0BHK7_9SPHN</name>
<dbReference type="Gene3D" id="3.40.50.1000">
    <property type="entry name" value="HAD superfamily/HAD-like"/>
    <property type="match status" value="1"/>
</dbReference>
<dbReference type="SUPFAM" id="SSF56784">
    <property type="entry name" value="HAD-like"/>
    <property type="match status" value="1"/>
</dbReference>
<evidence type="ECO:0000313" key="1">
    <source>
        <dbReference type="EMBL" id="MCJ2184214.1"/>
    </source>
</evidence>
<dbReference type="InterPro" id="IPR023214">
    <property type="entry name" value="HAD_sf"/>
</dbReference>
<proteinExistence type="predicted"/>
<comment type="caution">
    <text evidence="1">The sequence shown here is derived from an EMBL/GenBank/DDBJ whole genome shotgun (WGS) entry which is preliminary data.</text>
</comment>
<dbReference type="InterPro" id="IPR036412">
    <property type="entry name" value="HAD-like_sf"/>
</dbReference>
<accession>A0ABT0BHK7</accession>
<keyword evidence="2" id="KW-1185">Reference proteome</keyword>
<protein>
    <submittedName>
        <fullName evidence="1">HAD family hydrolase</fullName>
    </submittedName>
</protein>
<organism evidence="1 2">
    <name type="scientific">Novosphingobium organovorum</name>
    <dbReference type="NCBI Taxonomy" id="2930092"/>
    <lineage>
        <taxon>Bacteria</taxon>
        <taxon>Pseudomonadati</taxon>
        <taxon>Pseudomonadota</taxon>
        <taxon>Alphaproteobacteria</taxon>
        <taxon>Sphingomonadales</taxon>
        <taxon>Sphingomonadaceae</taxon>
        <taxon>Novosphingobium</taxon>
    </lineage>
</organism>